<keyword evidence="3" id="KW-1003">Cell membrane</keyword>
<evidence type="ECO:0000256" key="3">
    <source>
        <dbReference type="ARBA" id="ARBA00022475"/>
    </source>
</evidence>
<dbReference type="InterPro" id="IPR017871">
    <property type="entry name" value="ABC_transporter-like_CS"/>
</dbReference>
<dbReference type="InterPro" id="IPR011527">
    <property type="entry name" value="ABC1_TM_dom"/>
</dbReference>
<dbReference type="Pfam" id="PF00005">
    <property type="entry name" value="ABC_tran"/>
    <property type="match status" value="1"/>
</dbReference>
<dbReference type="Gene3D" id="1.20.1560.10">
    <property type="entry name" value="ABC transporter type 1, transmembrane domain"/>
    <property type="match status" value="1"/>
</dbReference>
<dbReference type="SUPFAM" id="SSF90123">
    <property type="entry name" value="ABC transporter transmembrane region"/>
    <property type="match status" value="1"/>
</dbReference>
<feature type="transmembrane region" description="Helical" evidence="11">
    <location>
        <begin position="268"/>
        <end position="291"/>
    </location>
</feature>
<dbReference type="Proteomes" id="UP000432015">
    <property type="component" value="Unassembled WGS sequence"/>
</dbReference>
<feature type="domain" description="ABC transmembrane type-1" evidence="13">
    <location>
        <begin position="44"/>
        <end position="329"/>
    </location>
</feature>
<keyword evidence="15" id="KW-1185">Reference proteome</keyword>
<accession>A0A7K1LAH0</accession>
<keyword evidence="4" id="KW-0997">Cell inner membrane</keyword>
<feature type="transmembrane region" description="Helical" evidence="11">
    <location>
        <begin position="47"/>
        <end position="68"/>
    </location>
</feature>
<comment type="caution">
    <text evidence="14">The sequence shown here is derived from an EMBL/GenBank/DDBJ whole genome shotgun (WGS) entry which is preliminary data.</text>
</comment>
<dbReference type="GO" id="GO:0005524">
    <property type="term" value="F:ATP binding"/>
    <property type="evidence" value="ECO:0007669"/>
    <property type="project" value="UniProtKB-KW"/>
</dbReference>
<evidence type="ECO:0000256" key="7">
    <source>
        <dbReference type="ARBA" id="ARBA00022840"/>
    </source>
</evidence>
<evidence type="ECO:0000259" key="12">
    <source>
        <dbReference type="PROSITE" id="PS50893"/>
    </source>
</evidence>
<evidence type="ECO:0000256" key="5">
    <source>
        <dbReference type="ARBA" id="ARBA00022692"/>
    </source>
</evidence>
<dbReference type="SMART" id="SM00382">
    <property type="entry name" value="AAA"/>
    <property type="match status" value="1"/>
</dbReference>
<evidence type="ECO:0000256" key="9">
    <source>
        <dbReference type="ARBA" id="ARBA00023136"/>
    </source>
</evidence>
<keyword evidence="7 14" id="KW-0067">ATP-binding</keyword>
<evidence type="ECO:0000256" key="4">
    <source>
        <dbReference type="ARBA" id="ARBA00022519"/>
    </source>
</evidence>
<dbReference type="PANTHER" id="PTHR43394">
    <property type="entry name" value="ATP-DEPENDENT PERMEASE MDL1, MITOCHONDRIAL"/>
    <property type="match status" value="1"/>
</dbReference>
<comment type="subcellular location">
    <subcellularLocation>
        <location evidence="1">Cell inner membrane</location>
        <topology evidence="1">Multi-pass membrane protein</topology>
    </subcellularLocation>
</comment>
<dbReference type="PROSITE" id="PS50893">
    <property type="entry name" value="ABC_TRANSPORTER_2"/>
    <property type="match status" value="1"/>
</dbReference>
<sequence length="622" mass="67175">MPGTDGEKNALERGRRPGRTLATSLTAVRAVIALAARAAPWQTAGCVLASLVSGIIPVATAWLTKLLLDRLVGHAPMSSIVALAASLGAVGAATLVLPRLIRFLTAEVEREAGLLARERLYTAVGDLPGLSRFEDPDFLDRLRLAQNACGTGPGQVLNGLLGGMRSLVTVVGFAGALVSLTPLLAPLLLLSGILTLVMELSLARRRTAMMLRIGPMERREIFYSDLLSTVEAAKEIRLFNIGGLLRERMLRERRHANSARRAVDLRELTGHGALGLVAAALAAAGTLWAAYQVHEGLMTVGGVVVFVTAIGNTQSTLGSLAEQVAHSQEAVLLFEHYRTITATGSDLPVADDPRPAAGLSGGIEFQDVWFRYSDDHPWVLKGVDLRIPAGSSMALVGLNGAGKSTLVKLLCRFYDPGKGRILWDGVDIRDIDLESLRKRISTVFQDYMQYDMTVAENIGLGDISAMDDPRRVRKAAERAGVDRAVEELPHGYQTLLSRLFFMESEKESAEHGVILSGGQWQRLALARAVFRDGPDLVILDEPSSGLDAEAEHEIHRSLRRYRRGRTSLLISHRLGAVRDADTIVVLAGGKAIEEGSHEELIAADGEYARLFNLQATSYRGDA</sequence>
<dbReference type="InterPro" id="IPR003593">
    <property type="entry name" value="AAA+_ATPase"/>
</dbReference>
<organism evidence="14 15">
    <name type="scientific">Actinomadura litoris</name>
    <dbReference type="NCBI Taxonomy" id="2678616"/>
    <lineage>
        <taxon>Bacteria</taxon>
        <taxon>Bacillati</taxon>
        <taxon>Actinomycetota</taxon>
        <taxon>Actinomycetes</taxon>
        <taxon>Streptosporangiales</taxon>
        <taxon>Thermomonosporaceae</taxon>
        <taxon>Actinomadura</taxon>
    </lineage>
</organism>
<evidence type="ECO:0000256" key="2">
    <source>
        <dbReference type="ARBA" id="ARBA00022448"/>
    </source>
</evidence>
<feature type="domain" description="ABC transporter" evidence="12">
    <location>
        <begin position="363"/>
        <end position="613"/>
    </location>
</feature>
<proteinExistence type="inferred from homology"/>
<dbReference type="PROSITE" id="PS00211">
    <property type="entry name" value="ABC_TRANSPORTER_1"/>
    <property type="match status" value="1"/>
</dbReference>
<dbReference type="RefSeq" id="WP_156220355.1">
    <property type="nucleotide sequence ID" value="NZ_WOFH01000013.1"/>
</dbReference>
<evidence type="ECO:0000256" key="1">
    <source>
        <dbReference type="ARBA" id="ARBA00004429"/>
    </source>
</evidence>
<feature type="transmembrane region" description="Helical" evidence="11">
    <location>
        <begin position="80"/>
        <end position="101"/>
    </location>
</feature>
<dbReference type="GO" id="GO:0016887">
    <property type="term" value="F:ATP hydrolysis activity"/>
    <property type="evidence" value="ECO:0007669"/>
    <property type="project" value="InterPro"/>
</dbReference>
<dbReference type="InterPro" id="IPR039421">
    <property type="entry name" value="Type_1_exporter"/>
</dbReference>
<name>A0A7K1LAH0_9ACTN</name>
<evidence type="ECO:0000256" key="8">
    <source>
        <dbReference type="ARBA" id="ARBA00022989"/>
    </source>
</evidence>
<feature type="transmembrane region" description="Helical" evidence="11">
    <location>
        <begin position="183"/>
        <end position="202"/>
    </location>
</feature>
<evidence type="ECO:0000256" key="6">
    <source>
        <dbReference type="ARBA" id="ARBA00022741"/>
    </source>
</evidence>
<dbReference type="PROSITE" id="PS50929">
    <property type="entry name" value="ABC_TM1F"/>
    <property type="match status" value="1"/>
</dbReference>
<reference evidence="14 15" key="1">
    <citation type="submission" date="2019-11" db="EMBL/GenBank/DDBJ databases">
        <authorList>
            <person name="Cao P."/>
        </authorList>
    </citation>
    <scope>NUCLEOTIDE SEQUENCE [LARGE SCALE GENOMIC DNA]</scope>
    <source>
        <strain evidence="14 15">NEAU-AAG5</strain>
    </source>
</reference>
<evidence type="ECO:0000313" key="15">
    <source>
        <dbReference type="Proteomes" id="UP000432015"/>
    </source>
</evidence>
<dbReference type="AlphaFoldDB" id="A0A7K1LAH0"/>
<dbReference type="SUPFAM" id="SSF52540">
    <property type="entry name" value="P-loop containing nucleoside triphosphate hydrolases"/>
    <property type="match status" value="1"/>
</dbReference>
<dbReference type="GO" id="GO:0005886">
    <property type="term" value="C:plasma membrane"/>
    <property type="evidence" value="ECO:0007669"/>
    <property type="project" value="UniProtKB-SubCell"/>
</dbReference>
<evidence type="ECO:0000259" key="13">
    <source>
        <dbReference type="PROSITE" id="PS50929"/>
    </source>
</evidence>
<dbReference type="InterPro" id="IPR027417">
    <property type="entry name" value="P-loop_NTPase"/>
</dbReference>
<evidence type="ECO:0000256" key="11">
    <source>
        <dbReference type="SAM" id="Phobius"/>
    </source>
</evidence>
<evidence type="ECO:0000256" key="10">
    <source>
        <dbReference type="ARBA" id="ARBA00023455"/>
    </source>
</evidence>
<protein>
    <submittedName>
        <fullName evidence="14">ATP-binding cassette domain-containing protein</fullName>
    </submittedName>
</protein>
<dbReference type="InterPro" id="IPR036640">
    <property type="entry name" value="ABC1_TM_sf"/>
</dbReference>
<dbReference type="Pfam" id="PF00664">
    <property type="entry name" value="ABC_membrane"/>
    <property type="match status" value="1"/>
</dbReference>
<keyword evidence="9 11" id="KW-0472">Membrane</keyword>
<dbReference type="GO" id="GO:0015421">
    <property type="term" value="F:ABC-type oligopeptide transporter activity"/>
    <property type="evidence" value="ECO:0007669"/>
    <property type="project" value="TreeGrafter"/>
</dbReference>
<dbReference type="FunFam" id="3.40.50.300:FF:000221">
    <property type="entry name" value="Multidrug ABC transporter ATP-binding protein"/>
    <property type="match status" value="1"/>
</dbReference>
<dbReference type="EMBL" id="WOFH01000013">
    <property type="protein sequence ID" value="MUN41185.1"/>
    <property type="molecule type" value="Genomic_DNA"/>
</dbReference>
<gene>
    <name evidence="14" type="ORF">GNZ18_31965</name>
</gene>
<dbReference type="InterPro" id="IPR003439">
    <property type="entry name" value="ABC_transporter-like_ATP-bd"/>
</dbReference>
<keyword evidence="2" id="KW-0813">Transport</keyword>
<keyword evidence="8 11" id="KW-1133">Transmembrane helix</keyword>
<keyword evidence="6" id="KW-0547">Nucleotide-binding</keyword>
<keyword evidence="5 11" id="KW-0812">Transmembrane</keyword>
<dbReference type="PANTHER" id="PTHR43394:SF1">
    <property type="entry name" value="ATP-BINDING CASSETTE SUB-FAMILY B MEMBER 10, MITOCHONDRIAL"/>
    <property type="match status" value="1"/>
</dbReference>
<dbReference type="Gene3D" id="3.40.50.300">
    <property type="entry name" value="P-loop containing nucleotide triphosphate hydrolases"/>
    <property type="match status" value="1"/>
</dbReference>
<evidence type="ECO:0000313" key="14">
    <source>
        <dbReference type="EMBL" id="MUN41185.1"/>
    </source>
</evidence>
<comment type="similarity">
    <text evidence="10">Belongs to the ABC transporter superfamily. Siderophore-Fe(3+) uptake transporter (SIUT) (TC 3.A.1.21) family.</text>
</comment>